<comment type="caution">
    <text evidence="1">The sequence shown here is derived from an EMBL/GenBank/DDBJ whole genome shotgun (WGS) entry which is preliminary data.</text>
</comment>
<name>A0ABN2FSJ4_9ACTN</name>
<proteinExistence type="predicted"/>
<protein>
    <submittedName>
        <fullName evidence="1">Uncharacterized protein</fullName>
    </submittedName>
</protein>
<dbReference type="Proteomes" id="UP001501319">
    <property type="component" value="Unassembled WGS sequence"/>
</dbReference>
<evidence type="ECO:0000313" key="1">
    <source>
        <dbReference type="EMBL" id="GAA1658227.1"/>
    </source>
</evidence>
<organism evidence="1 2">
    <name type="scientific">Kribbella alba</name>
    <dbReference type="NCBI Taxonomy" id="190197"/>
    <lineage>
        <taxon>Bacteria</taxon>
        <taxon>Bacillati</taxon>
        <taxon>Actinomycetota</taxon>
        <taxon>Actinomycetes</taxon>
        <taxon>Propionibacteriales</taxon>
        <taxon>Kribbellaceae</taxon>
        <taxon>Kribbella</taxon>
    </lineage>
</organism>
<accession>A0ABN2FSJ4</accession>
<sequence>MSVKAPRVLTISFELRVPRGLPVNIRTGRVENAISRIVGAVQGLVPTVFPWADQVIVRYDWSYRWWEDTEKITLPVTAENTVPAEVLAELEEAN</sequence>
<gene>
    <name evidence="1" type="ORF">GCM10009744_59310</name>
</gene>
<dbReference type="EMBL" id="BAAANE010000011">
    <property type="protein sequence ID" value="GAA1658227.1"/>
    <property type="molecule type" value="Genomic_DNA"/>
</dbReference>
<reference evidence="1 2" key="1">
    <citation type="journal article" date="2019" name="Int. J. Syst. Evol. Microbiol.">
        <title>The Global Catalogue of Microorganisms (GCM) 10K type strain sequencing project: providing services to taxonomists for standard genome sequencing and annotation.</title>
        <authorList>
            <consortium name="The Broad Institute Genomics Platform"/>
            <consortium name="The Broad Institute Genome Sequencing Center for Infectious Disease"/>
            <person name="Wu L."/>
            <person name="Ma J."/>
        </authorList>
    </citation>
    <scope>NUCLEOTIDE SEQUENCE [LARGE SCALE GENOMIC DNA]</scope>
    <source>
        <strain evidence="1 2">JCM 14306</strain>
    </source>
</reference>
<evidence type="ECO:0000313" key="2">
    <source>
        <dbReference type="Proteomes" id="UP001501319"/>
    </source>
</evidence>
<dbReference type="RefSeq" id="WP_344115863.1">
    <property type="nucleotide sequence ID" value="NZ_BAAANE010000011.1"/>
</dbReference>
<keyword evidence="2" id="KW-1185">Reference proteome</keyword>